<dbReference type="EMBL" id="BQNB010013584">
    <property type="protein sequence ID" value="GJT17752.1"/>
    <property type="molecule type" value="Genomic_DNA"/>
</dbReference>
<gene>
    <name evidence="2" type="ORF">Tco_0876458</name>
</gene>
<name>A0ABQ5BV33_9ASTR</name>
<keyword evidence="2" id="KW-0695">RNA-directed DNA polymerase</keyword>
<evidence type="ECO:0000313" key="2">
    <source>
        <dbReference type="EMBL" id="GJT17752.1"/>
    </source>
</evidence>
<evidence type="ECO:0000313" key="3">
    <source>
        <dbReference type="Proteomes" id="UP001151760"/>
    </source>
</evidence>
<dbReference type="InterPro" id="IPR045358">
    <property type="entry name" value="Ty3_capsid"/>
</dbReference>
<reference evidence="2" key="2">
    <citation type="submission" date="2022-01" db="EMBL/GenBank/DDBJ databases">
        <authorList>
            <person name="Yamashiro T."/>
            <person name="Shiraishi A."/>
            <person name="Satake H."/>
            <person name="Nakayama K."/>
        </authorList>
    </citation>
    <scope>NUCLEOTIDE SEQUENCE</scope>
</reference>
<dbReference type="Pfam" id="PF19259">
    <property type="entry name" value="Ty3_capsid"/>
    <property type="match status" value="1"/>
</dbReference>
<feature type="domain" description="Ty3 transposon capsid-like protein" evidence="1">
    <location>
        <begin position="154"/>
        <end position="325"/>
    </location>
</feature>
<keyword evidence="2" id="KW-0548">Nucleotidyltransferase</keyword>
<sequence>MAPKRATRSNIAPETTNTTSFTNAQLQAMINQGVTATLVARDADYNTPCFRVMDAVNKATILQSDIADDIICDILDVRSLKESVSIRFKDTLVILLFGGHAKDMVVYDWKHSVENQYLCNNNKEQVKASGYLNTNGDDSHISGAGVRRTEQTAHEFTYTDFLKCQPLNFKGTEGVIGLSQWFERMESVFHISNCTFENQVKFATYTLHSVALTWWNTHVKTVGHDAAYGMPWKTLMKMMTDKYYPGNEIKKLEMKIWDLKVKGADLTSYTQPFQELALLYERMFPKESDKIKKYVSGLPDMIHRSVVASKPKTMQDAVEIATELMDKKIHTFAEC</sequence>
<proteinExistence type="predicted"/>
<reference evidence="2" key="1">
    <citation type="journal article" date="2022" name="Int. J. Mol. Sci.">
        <title>Draft Genome of Tanacetum Coccineum: Genomic Comparison of Closely Related Tanacetum-Family Plants.</title>
        <authorList>
            <person name="Yamashiro T."/>
            <person name="Shiraishi A."/>
            <person name="Nakayama K."/>
            <person name="Satake H."/>
        </authorList>
    </citation>
    <scope>NUCLEOTIDE SEQUENCE</scope>
</reference>
<protein>
    <submittedName>
        <fullName evidence="2">Reverse transcriptase domain-containing protein</fullName>
    </submittedName>
</protein>
<evidence type="ECO:0000259" key="1">
    <source>
        <dbReference type="Pfam" id="PF19259"/>
    </source>
</evidence>
<keyword evidence="3" id="KW-1185">Reference proteome</keyword>
<comment type="caution">
    <text evidence="2">The sequence shown here is derived from an EMBL/GenBank/DDBJ whole genome shotgun (WGS) entry which is preliminary data.</text>
</comment>
<dbReference type="Proteomes" id="UP001151760">
    <property type="component" value="Unassembled WGS sequence"/>
</dbReference>
<keyword evidence="2" id="KW-0808">Transferase</keyword>
<accession>A0ABQ5BV33</accession>
<organism evidence="2 3">
    <name type="scientific">Tanacetum coccineum</name>
    <dbReference type="NCBI Taxonomy" id="301880"/>
    <lineage>
        <taxon>Eukaryota</taxon>
        <taxon>Viridiplantae</taxon>
        <taxon>Streptophyta</taxon>
        <taxon>Embryophyta</taxon>
        <taxon>Tracheophyta</taxon>
        <taxon>Spermatophyta</taxon>
        <taxon>Magnoliopsida</taxon>
        <taxon>eudicotyledons</taxon>
        <taxon>Gunneridae</taxon>
        <taxon>Pentapetalae</taxon>
        <taxon>asterids</taxon>
        <taxon>campanulids</taxon>
        <taxon>Asterales</taxon>
        <taxon>Asteraceae</taxon>
        <taxon>Asteroideae</taxon>
        <taxon>Anthemideae</taxon>
        <taxon>Anthemidinae</taxon>
        <taxon>Tanacetum</taxon>
    </lineage>
</organism>
<dbReference type="GO" id="GO:0003964">
    <property type="term" value="F:RNA-directed DNA polymerase activity"/>
    <property type="evidence" value="ECO:0007669"/>
    <property type="project" value="UniProtKB-KW"/>
</dbReference>